<evidence type="ECO:0000313" key="2">
    <source>
        <dbReference type="EMBL" id="KAH7151963.1"/>
    </source>
</evidence>
<gene>
    <name evidence="2" type="ORF">B0J13DRAFT_547294</name>
</gene>
<evidence type="ECO:0000256" key="1">
    <source>
        <dbReference type="SAM" id="SignalP"/>
    </source>
</evidence>
<dbReference type="Proteomes" id="UP000717696">
    <property type="component" value="Unassembled WGS sequence"/>
</dbReference>
<reference evidence="2" key="1">
    <citation type="journal article" date="2021" name="Nat. Commun.">
        <title>Genetic determinants of endophytism in the Arabidopsis root mycobiome.</title>
        <authorList>
            <person name="Mesny F."/>
            <person name="Miyauchi S."/>
            <person name="Thiergart T."/>
            <person name="Pickel B."/>
            <person name="Atanasova L."/>
            <person name="Karlsson M."/>
            <person name="Huettel B."/>
            <person name="Barry K.W."/>
            <person name="Haridas S."/>
            <person name="Chen C."/>
            <person name="Bauer D."/>
            <person name="Andreopoulos W."/>
            <person name="Pangilinan J."/>
            <person name="LaButti K."/>
            <person name="Riley R."/>
            <person name="Lipzen A."/>
            <person name="Clum A."/>
            <person name="Drula E."/>
            <person name="Henrissat B."/>
            <person name="Kohler A."/>
            <person name="Grigoriev I.V."/>
            <person name="Martin F.M."/>
            <person name="Hacquard S."/>
        </authorList>
    </citation>
    <scope>NUCLEOTIDE SEQUENCE</scope>
    <source>
        <strain evidence="2">MPI-CAGE-AT-0021</strain>
    </source>
</reference>
<dbReference type="AlphaFoldDB" id="A0A9P9JCD0"/>
<comment type="caution">
    <text evidence="2">The sequence shown here is derived from an EMBL/GenBank/DDBJ whole genome shotgun (WGS) entry which is preliminary data.</text>
</comment>
<feature type="signal peptide" evidence="1">
    <location>
        <begin position="1"/>
        <end position="15"/>
    </location>
</feature>
<keyword evidence="3" id="KW-1185">Reference proteome</keyword>
<name>A0A9P9JCD0_9HYPO</name>
<protein>
    <recommendedName>
        <fullName evidence="4">Secreted protein</fullName>
    </recommendedName>
</protein>
<evidence type="ECO:0008006" key="4">
    <source>
        <dbReference type="Google" id="ProtNLM"/>
    </source>
</evidence>
<feature type="chain" id="PRO_5040291416" description="Secreted protein" evidence="1">
    <location>
        <begin position="16"/>
        <end position="104"/>
    </location>
</feature>
<evidence type="ECO:0000313" key="3">
    <source>
        <dbReference type="Proteomes" id="UP000717696"/>
    </source>
</evidence>
<organism evidence="2 3">
    <name type="scientific">Dactylonectria estremocensis</name>
    <dbReference type="NCBI Taxonomy" id="1079267"/>
    <lineage>
        <taxon>Eukaryota</taxon>
        <taxon>Fungi</taxon>
        <taxon>Dikarya</taxon>
        <taxon>Ascomycota</taxon>
        <taxon>Pezizomycotina</taxon>
        <taxon>Sordariomycetes</taxon>
        <taxon>Hypocreomycetidae</taxon>
        <taxon>Hypocreales</taxon>
        <taxon>Nectriaceae</taxon>
        <taxon>Dactylonectria</taxon>
    </lineage>
</organism>
<proteinExistence type="predicted"/>
<dbReference type="EMBL" id="JAGMUU010000005">
    <property type="protein sequence ID" value="KAH7151963.1"/>
    <property type="molecule type" value="Genomic_DNA"/>
</dbReference>
<accession>A0A9P9JCD0</accession>
<keyword evidence="1" id="KW-0732">Signal</keyword>
<sequence length="104" mass="12026">MCMLLLEAGLLGTTSLVVPRWRLSTMATPDDNAQHWRTQHWVNSKVSLPPFNCRSDPRRQSNLPRLHTVPFEYPKPHSRQVEILRSEKSPTKIAPSISVLFFIY</sequence>